<comment type="caution">
    <text evidence="1">The sequence shown here is derived from an EMBL/GenBank/DDBJ whole genome shotgun (WGS) entry which is preliminary data.</text>
</comment>
<organism evidence="1 2">
    <name type="scientific">Rotaria magnacalcarata</name>
    <dbReference type="NCBI Taxonomy" id="392030"/>
    <lineage>
        <taxon>Eukaryota</taxon>
        <taxon>Metazoa</taxon>
        <taxon>Spiralia</taxon>
        <taxon>Gnathifera</taxon>
        <taxon>Rotifera</taxon>
        <taxon>Eurotatoria</taxon>
        <taxon>Bdelloidea</taxon>
        <taxon>Philodinida</taxon>
        <taxon>Philodinidae</taxon>
        <taxon>Rotaria</taxon>
    </lineage>
</organism>
<name>A0A8S3FP28_9BILA</name>
<accession>A0A8S3FP28</accession>
<dbReference type="EMBL" id="CAJOBJ010272130">
    <property type="protein sequence ID" value="CAF5132434.1"/>
    <property type="molecule type" value="Genomic_DNA"/>
</dbReference>
<dbReference type="AlphaFoldDB" id="A0A8S3FP28"/>
<reference evidence="1" key="1">
    <citation type="submission" date="2021-02" db="EMBL/GenBank/DDBJ databases">
        <authorList>
            <person name="Nowell W R."/>
        </authorList>
    </citation>
    <scope>NUCLEOTIDE SEQUENCE</scope>
</reference>
<feature type="non-terminal residue" evidence="1">
    <location>
        <position position="1"/>
    </location>
</feature>
<proteinExistence type="predicted"/>
<gene>
    <name evidence="1" type="ORF">GIL414_LOCUS64079</name>
</gene>
<protein>
    <submittedName>
        <fullName evidence="1">Uncharacterized protein</fullName>
    </submittedName>
</protein>
<evidence type="ECO:0000313" key="2">
    <source>
        <dbReference type="Proteomes" id="UP000681720"/>
    </source>
</evidence>
<dbReference type="Proteomes" id="UP000681720">
    <property type="component" value="Unassembled WGS sequence"/>
</dbReference>
<evidence type="ECO:0000313" key="1">
    <source>
        <dbReference type="EMBL" id="CAF5132434.1"/>
    </source>
</evidence>
<sequence length="41" mass="4476">MPNCLDPKQVHSDASYLYSSSIAIMASCSDLTKIEYGPNPK</sequence>